<evidence type="ECO:0000256" key="1">
    <source>
        <dbReference type="SAM" id="MobiDB-lite"/>
    </source>
</evidence>
<reference evidence="2 3" key="1">
    <citation type="submission" date="2015-06" db="EMBL/GenBank/DDBJ databases">
        <title>New insights into the roles of widespread benthic archaea in carbon and nitrogen cycling.</title>
        <authorList>
            <person name="Lazar C.S."/>
            <person name="Baker B.J."/>
            <person name="Seitz K.W."/>
            <person name="Hyde A.S."/>
            <person name="Dick G.J."/>
            <person name="Hinrichs K.-U."/>
            <person name="Teske A.P."/>
        </authorList>
    </citation>
    <scope>NUCLEOTIDE SEQUENCE [LARGE SCALE GENOMIC DNA]</scope>
    <source>
        <strain evidence="2">DG-45</strain>
    </source>
</reference>
<evidence type="ECO:0000313" key="3">
    <source>
        <dbReference type="Proteomes" id="UP000037210"/>
    </source>
</evidence>
<protein>
    <submittedName>
        <fullName evidence="2">Uncharacterized protein</fullName>
    </submittedName>
</protein>
<accession>A0A0M0BQM3</accession>
<comment type="caution">
    <text evidence="2">The sequence shown here is derived from an EMBL/GenBank/DDBJ whole genome shotgun (WGS) entry which is preliminary data.</text>
</comment>
<dbReference type="EMBL" id="LFWZ01000019">
    <property type="protein sequence ID" value="KON30883.1"/>
    <property type="molecule type" value="Genomic_DNA"/>
</dbReference>
<sequence>MPDRGDLLRHAGPVEVAEDEDDADHGARLPPHPLDIGDEAPDGVVDGLRPVVVPHAPPRLVELLDEGRREGYAEPRDLSTLGQTTTANI</sequence>
<organism evidence="2 3">
    <name type="scientific">miscellaneous Crenarchaeota group-15 archaeon DG-45</name>
    <dbReference type="NCBI Taxonomy" id="1685127"/>
    <lineage>
        <taxon>Archaea</taxon>
        <taxon>Candidatus Bathyarchaeota</taxon>
        <taxon>MCG-15</taxon>
    </lineage>
</organism>
<feature type="compositionally biased region" description="Basic and acidic residues" evidence="1">
    <location>
        <begin position="65"/>
        <end position="77"/>
    </location>
</feature>
<name>A0A0M0BQM3_9ARCH</name>
<evidence type="ECO:0000313" key="2">
    <source>
        <dbReference type="EMBL" id="KON30883.1"/>
    </source>
</evidence>
<gene>
    <name evidence="2" type="ORF">AC482_02780</name>
</gene>
<feature type="compositionally biased region" description="Polar residues" evidence="1">
    <location>
        <begin position="80"/>
        <end position="89"/>
    </location>
</feature>
<feature type="region of interest" description="Disordered" evidence="1">
    <location>
        <begin position="65"/>
        <end position="89"/>
    </location>
</feature>
<dbReference type="AlphaFoldDB" id="A0A0M0BQM3"/>
<proteinExistence type="predicted"/>
<dbReference type="Proteomes" id="UP000037210">
    <property type="component" value="Unassembled WGS sequence"/>
</dbReference>
<feature type="region of interest" description="Disordered" evidence="1">
    <location>
        <begin position="1"/>
        <end position="50"/>
    </location>
</feature>